<evidence type="ECO:0000256" key="6">
    <source>
        <dbReference type="ARBA" id="ARBA00044538"/>
    </source>
</evidence>
<dbReference type="Proteomes" id="UP000653578">
    <property type="component" value="Unassembled WGS sequence"/>
</dbReference>
<evidence type="ECO:0000256" key="5">
    <source>
        <dbReference type="ARBA" id="ARBA00044503"/>
    </source>
</evidence>
<keyword evidence="3" id="KW-0378">Hydrolase</keyword>
<sequence length="151" mass="17535">MKRDERMEFSNEIEIQRSIIDYETEEYNPFVVTFYYNSKNILYGFVARGETGFTQYGLDIIAAGVSALVINTVNSVQQLTNDHVDSEVKRNFTKFILPKLQDNNGSREAIVLLQSLKLGIHSIQNTYGQKYITIEEIREEKKTLLKRLFVK</sequence>
<dbReference type="EMBL" id="WHNY01000075">
    <property type="protein sequence ID" value="NOU68368.1"/>
    <property type="molecule type" value="Genomic_DNA"/>
</dbReference>
<dbReference type="CDD" id="cd16332">
    <property type="entry name" value="Prp-like"/>
    <property type="match status" value="1"/>
</dbReference>
<keyword evidence="2 7" id="KW-0645">Protease</keyword>
<keyword evidence="4" id="KW-0788">Thiol protease</keyword>
<dbReference type="PANTHER" id="PTHR39178:SF1">
    <property type="entry name" value="RIBOSOMAL-PROCESSING CYSTEINE PROTEASE PRP"/>
    <property type="match status" value="1"/>
</dbReference>
<name>A0ABX1XIJ8_9BACL</name>
<proteinExistence type="inferred from homology"/>
<dbReference type="InterPro" id="IPR036764">
    <property type="entry name" value="Peptidase_Prp_sf"/>
</dbReference>
<dbReference type="SUPFAM" id="SSF118010">
    <property type="entry name" value="TM1457-like"/>
    <property type="match status" value="1"/>
</dbReference>
<keyword evidence="8" id="KW-1185">Reference proteome</keyword>
<evidence type="ECO:0000256" key="1">
    <source>
        <dbReference type="ARBA" id="ARBA00022517"/>
    </source>
</evidence>
<dbReference type="Pfam" id="PF04327">
    <property type="entry name" value="Peptidase_Prp"/>
    <property type="match status" value="1"/>
</dbReference>
<comment type="similarity">
    <text evidence="5">Belongs to the Prp family.</text>
</comment>
<accession>A0ABX1XIJ8</accession>
<dbReference type="InterPro" id="IPR007422">
    <property type="entry name" value="Peptidase_Prp"/>
</dbReference>
<dbReference type="GO" id="GO:0006508">
    <property type="term" value="P:proteolysis"/>
    <property type="evidence" value="ECO:0007669"/>
    <property type="project" value="UniProtKB-KW"/>
</dbReference>
<dbReference type="Gene3D" id="3.30.70.1490">
    <property type="entry name" value="Cysteine protease Prp"/>
    <property type="match status" value="1"/>
</dbReference>
<dbReference type="GO" id="GO:0008233">
    <property type="term" value="F:peptidase activity"/>
    <property type="evidence" value="ECO:0007669"/>
    <property type="project" value="UniProtKB-KW"/>
</dbReference>
<keyword evidence="1" id="KW-0690">Ribosome biogenesis</keyword>
<organism evidence="7 8">
    <name type="scientific">Paenibacillus plantarum</name>
    <dbReference type="NCBI Taxonomy" id="2654975"/>
    <lineage>
        <taxon>Bacteria</taxon>
        <taxon>Bacillati</taxon>
        <taxon>Bacillota</taxon>
        <taxon>Bacilli</taxon>
        <taxon>Bacillales</taxon>
        <taxon>Paenibacillaceae</taxon>
        <taxon>Paenibacillus</taxon>
    </lineage>
</organism>
<evidence type="ECO:0000313" key="7">
    <source>
        <dbReference type="EMBL" id="NOU68368.1"/>
    </source>
</evidence>
<gene>
    <name evidence="7" type="ORF">GC096_30540</name>
</gene>
<evidence type="ECO:0000256" key="4">
    <source>
        <dbReference type="ARBA" id="ARBA00022807"/>
    </source>
</evidence>
<dbReference type="PANTHER" id="PTHR39178">
    <property type="entry name" value="HYPOTHETICAL RIBOSOME-ASSOCIATED PROTEIN"/>
    <property type="match status" value="1"/>
</dbReference>
<evidence type="ECO:0000256" key="3">
    <source>
        <dbReference type="ARBA" id="ARBA00022801"/>
    </source>
</evidence>
<evidence type="ECO:0000256" key="2">
    <source>
        <dbReference type="ARBA" id="ARBA00022670"/>
    </source>
</evidence>
<reference evidence="7 8" key="1">
    <citation type="submission" date="2019-10" db="EMBL/GenBank/DDBJ databases">
        <title>Description of Paenibacillus humi sp. nov.</title>
        <authorList>
            <person name="Carlier A."/>
            <person name="Qi S."/>
        </authorList>
    </citation>
    <scope>NUCLEOTIDE SEQUENCE [LARGE SCALE GENOMIC DNA]</scope>
    <source>
        <strain evidence="7 8">LMG 31461</strain>
    </source>
</reference>
<protein>
    <recommendedName>
        <fullName evidence="6">Ribosomal processing cysteine protease Prp</fullName>
    </recommendedName>
</protein>
<evidence type="ECO:0000313" key="8">
    <source>
        <dbReference type="Proteomes" id="UP000653578"/>
    </source>
</evidence>
<comment type="caution">
    <text evidence="7">The sequence shown here is derived from an EMBL/GenBank/DDBJ whole genome shotgun (WGS) entry which is preliminary data.</text>
</comment>